<dbReference type="Proteomes" id="UP000006672">
    <property type="component" value="Unassembled WGS sequence"/>
</dbReference>
<reference evidence="2" key="1">
    <citation type="journal article" date="2007" name="Science">
        <title>Draft genome of the filarial nematode parasite Brugia malayi.</title>
        <authorList>
            <person name="Ghedin E."/>
            <person name="Wang S."/>
            <person name="Spiro D."/>
            <person name="Caler E."/>
            <person name="Zhao Q."/>
            <person name="Crabtree J."/>
            <person name="Allen J.E."/>
            <person name="Delcher A.L."/>
            <person name="Guiliano D.B."/>
            <person name="Miranda-Saavedra D."/>
            <person name="Angiuoli S.V."/>
            <person name="Creasy T."/>
            <person name="Amedeo P."/>
            <person name="Haas B."/>
            <person name="El-Sayed N.M."/>
            <person name="Wortman J.R."/>
            <person name="Feldblyum T."/>
            <person name="Tallon L."/>
            <person name="Schatz M."/>
            <person name="Shumway M."/>
            <person name="Koo H."/>
            <person name="Salzberg S.L."/>
            <person name="Schobel S."/>
            <person name="Pertea M."/>
            <person name="Pop M."/>
            <person name="White O."/>
            <person name="Barton G.J."/>
            <person name="Carlow C.K."/>
            <person name="Crawford M.J."/>
            <person name="Daub J."/>
            <person name="Dimmic M.W."/>
            <person name="Estes C.F."/>
            <person name="Foster J.M."/>
            <person name="Ganatra M."/>
            <person name="Gregory W.F."/>
            <person name="Johnson N.M."/>
            <person name="Jin J."/>
            <person name="Komuniecki R."/>
            <person name="Korf I."/>
            <person name="Kumar S."/>
            <person name="Laney S."/>
            <person name="Li B.W."/>
            <person name="Li W."/>
            <person name="Lindblom T.H."/>
            <person name="Lustigman S."/>
            <person name="Ma D."/>
            <person name="Maina C.V."/>
            <person name="Martin D.M."/>
            <person name="McCarter J.P."/>
            <person name="McReynolds L."/>
            <person name="Mitreva M."/>
            <person name="Nutman T.B."/>
            <person name="Parkinson J."/>
            <person name="Peregrin-Alvarez J.M."/>
            <person name="Poole C."/>
            <person name="Ren Q."/>
            <person name="Saunders L."/>
            <person name="Sluder A.E."/>
            <person name="Smith K."/>
            <person name="Stanke M."/>
            <person name="Unnasch T.R."/>
            <person name="Ware J."/>
            <person name="Wei A.D."/>
            <person name="Weil G."/>
            <person name="Williams D.J."/>
            <person name="Zhang Y."/>
            <person name="Williams S.A."/>
            <person name="Fraser-Liggett C."/>
            <person name="Slatko B."/>
            <person name="Blaxter M.L."/>
            <person name="Scott A.L."/>
        </authorList>
    </citation>
    <scope>NUCLEOTIDE SEQUENCE</scope>
    <source>
        <strain evidence="2">FR3</strain>
    </source>
</reference>
<accession>A0A4E9FL28</accession>
<evidence type="ECO:0000313" key="2">
    <source>
        <dbReference type="Proteomes" id="UP000006672"/>
    </source>
</evidence>
<dbReference type="KEGG" id="bmy:BM_BM17694"/>
<proteinExistence type="predicted"/>
<dbReference type="GeneID" id="6096740"/>
<reference evidence="3" key="3">
    <citation type="submission" date="2019-12" db="UniProtKB">
        <authorList>
            <consortium name="WormBaseParasite"/>
        </authorList>
    </citation>
    <scope>IDENTIFICATION</scope>
</reference>
<dbReference type="AlphaFoldDB" id="A0A4E9FL28"/>
<sequence>MLLTSLVIGDDHLRSARRDAVDLFDKCQQNSNNVNKLGWAAWKINHFLRGIGTFYPIIQFRTYFGLSGITSRYATLHHVTLRYTASRHVTLHCITSRYATLHYVMLRYTASCHVTLHCIKRSRHVMTAYHTTHTAGDMLAITIFPNA</sequence>
<accession>A0A5S6PE21</accession>
<dbReference type="RefSeq" id="XP_001893283.2">
    <property type="nucleotide sequence ID" value="XM_001893248.2"/>
</dbReference>
<evidence type="ECO:0000313" key="3">
    <source>
        <dbReference type="WBParaSite" id="Bm17694.1"/>
    </source>
</evidence>
<evidence type="ECO:0000313" key="1">
    <source>
        <dbReference type="EMBL" id="VIO97447.1"/>
    </source>
</evidence>
<dbReference type="WBParaSite" id="Bm17694.1">
    <property type="protein sequence ID" value="Bm17694.1"/>
    <property type="gene ID" value="WBGene00268836"/>
</dbReference>
<reference evidence="1" key="2">
    <citation type="submission" date="2019-04" db="EMBL/GenBank/DDBJ databases">
        <authorList>
            <person name="Howe K."/>
            <person name="Paulini M."/>
            <person name="Williams G."/>
        </authorList>
    </citation>
    <scope>NUCLEOTIDE SEQUENCE [LARGE SCALE GENOMIC DNA]</scope>
    <source>
        <strain evidence="1">FR3</strain>
    </source>
</reference>
<dbReference type="CTD" id="6096740"/>
<dbReference type="EMBL" id="CAAKNF010000194">
    <property type="protein sequence ID" value="VIO97447.1"/>
    <property type="molecule type" value="Genomic_DNA"/>
</dbReference>
<organism evidence="1">
    <name type="scientific">Brugia malayi</name>
    <name type="common">Filarial nematode worm</name>
    <dbReference type="NCBI Taxonomy" id="6279"/>
    <lineage>
        <taxon>Eukaryota</taxon>
        <taxon>Metazoa</taxon>
        <taxon>Ecdysozoa</taxon>
        <taxon>Nematoda</taxon>
        <taxon>Chromadorea</taxon>
        <taxon>Rhabditida</taxon>
        <taxon>Spirurina</taxon>
        <taxon>Spiruromorpha</taxon>
        <taxon>Filarioidea</taxon>
        <taxon>Onchocercidae</taxon>
        <taxon>Brugia</taxon>
    </lineage>
</organism>
<protein>
    <submittedName>
        <fullName evidence="1 3">Uncharacterized protein</fullName>
    </submittedName>
</protein>
<keyword evidence="2" id="KW-1185">Reference proteome</keyword>
<name>A0A4E9FL28_BRUMA</name>
<gene>
    <name evidence="1 3" type="primary">Bm17694</name>
    <name evidence="1" type="ORF">BM_BM17694</name>
</gene>